<feature type="transmembrane region" description="Helical" evidence="6">
    <location>
        <begin position="21"/>
        <end position="42"/>
    </location>
</feature>
<evidence type="ECO:0000256" key="6">
    <source>
        <dbReference type="SAM" id="Phobius"/>
    </source>
</evidence>
<dbReference type="GO" id="GO:0009246">
    <property type="term" value="P:enterobacterial common antigen biosynthetic process"/>
    <property type="evidence" value="ECO:0007669"/>
    <property type="project" value="InterPro"/>
</dbReference>
<feature type="transmembrane region" description="Helical" evidence="6">
    <location>
        <begin position="127"/>
        <end position="146"/>
    </location>
</feature>
<accession>H8XV43</accession>
<keyword evidence="4 6" id="KW-1133">Transmembrane helix</keyword>
<feature type="transmembrane region" description="Helical" evidence="6">
    <location>
        <begin position="344"/>
        <end position="365"/>
    </location>
</feature>
<keyword evidence="5 6" id="KW-0472">Membrane</keyword>
<keyword evidence="8" id="KW-1185">Reference proteome</keyword>
<evidence type="ECO:0000256" key="2">
    <source>
        <dbReference type="ARBA" id="ARBA00022475"/>
    </source>
</evidence>
<dbReference type="PATRIC" id="fig|1094466.5.peg.1027"/>
<dbReference type="CDD" id="cd13125">
    <property type="entry name" value="MATE_like_10"/>
    <property type="match status" value="1"/>
</dbReference>
<gene>
    <name evidence="7" type="primary">wzxE</name>
    <name evidence="7" type="ordered locus">KQS_05235</name>
</gene>
<protein>
    <submittedName>
        <fullName evidence="7">Putative lipopolysaccharide biosynthesis protein WzxE</fullName>
    </submittedName>
</protein>
<feature type="transmembrane region" description="Helical" evidence="6">
    <location>
        <begin position="88"/>
        <end position="115"/>
    </location>
</feature>
<feature type="transmembrane region" description="Helical" evidence="6">
    <location>
        <begin position="183"/>
        <end position="203"/>
    </location>
</feature>
<evidence type="ECO:0000313" key="7">
    <source>
        <dbReference type="EMBL" id="CCG53013.1"/>
    </source>
</evidence>
<dbReference type="InterPro" id="IPR002797">
    <property type="entry name" value="Polysacc_synth"/>
</dbReference>
<dbReference type="GO" id="GO:0005886">
    <property type="term" value="C:plasma membrane"/>
    <property type="evidence" value="ECO:0007669"/>
    <property type="project" value="UniProtKB-SubCell"/>
</dbReference>
<dbReference type="PANTHER" id="PTHR30250:SF30">
    <property type="entry name" value="LIPID III FLIPPASE"/>
    <property type="match status" value="1"/>
</dbReference>
<proteinExistence type="predicted"/>
<comment type="subcellular location">
    <subcellularLocation>
        <location evidence="1">Cell membrane</location>
        <topology evidence="1">Multi-pass membrane protein</topology>
    </subcellularLocation>
</comment>
<evidence type="ECO:0000256" key="5">
    <source>
        <dbReference type="ARBA" id="ARBA00023136"/>
    </source>
</evidence>
<name>H8XV43_FLAIG</name>
<evidence type="ECO:0000256" key="4">
    <source>
        <dbReference type="ARBA" id="ARBA00022989"/>
    </source>
</evidence>
<feature type="transmembrane region" description="Helical" evidence="6">
    <location>
        <begin position="372"/>
        <end position="391"/>
    </location>
</feature>
<reference evidence="8" key="2">
    <citation type="submission" date="2012-03" db="EMBL/GenBank/DDBJ databases">
        <title>Complete genome sequence of Flavobacterium indicum GPTSA100-9T, isolated from warm spring water.</title>
        <authorList>
            <person name="Barbier P."/>
            <person name="Houel A."/>
            <person name="Loux V."/>
            <person name="Poulain J."/>
            <person name="Bernardet J.-F."/>
            <person name="Touchon M."/>
            <person name="Duchaud E."/>
        </authorList>
    </citation>
    <scope>NUCLEOTIDE SEQUENCE [LARGE SCALE GENOMIC DNA]</scope>
    <source>
        <strain evidence="8">DSM 17447 / CIP 109464 / GPTSA100-9</strain>
    </source>
</reference>
<sequence length="431" mass="49769">MYKLSDIKNNYLFKIFSLNSIHVFLKLLFGFFTSKAIALYVGPSGMGLLGNFRSFLGLIENIALLGFQNGIVKYISEHKDHPIEYRKIVFTSGIIVLFSTLLLSLFLIFAVDFLTHSILKDQDFYQYIFYLMALLLPFYIGSVYIISIVNGLHHYKSVILVQLISGVLTLGISLWLIIFFNTIGALLSLLIGQVVLCFILIFYSTKNHLFKGVFSFQNFDVKLIKNFSEYAFMALISGVIGSFILLQIRNEIINQEGLFVSGVYEGLQRISSYYLLFISTIISLYFLPKLAQQNSIKEEKEIVRTYLYYIIPIFGLGLIALFFIRDFVIQILFSPEFKSMEHLFFWQLLGDFLKAISLLFGYILIAKKQTKIFIITEISSLLILYFSTHFLLQKNTIIGVVQAYSLTYFIYLIVLIFYFRKLLFSSSDKMQ</sequence>
<feature type="transmembrane region" description="Helical" evidence="6">
    <location>
        <begin position="307"/>
        <end position="324"/>
    </location>
</feature>
<dbReference type="EMBL" id="HE774682">
    <property type="protein sequence ID" value="CCG53013.1"/>
    <property type="molecule type" value="Genomic_DNA"/>
</dbReference>
<dbReference type="InterPro" id="IPR050833">
    <property type="entry name" value="Poly_Biosynth_Transport"/>
</dbReference>
<dbReference type="Pfam" id="PF01943">
    <property type="entry name" value="Polysacc_synt"/>
    <property type="match status" value="1"/>
</dbReference>
<evidence type="ECO:0000313" key="8">
    <source>
        <dbReference type="Proteomes" id="UP000007599"/>
    </source>
</evidence>
<dbReference type="STRING" id="1094466.KQS_05235"/>
<keyword evidence="2" id="KW-1003">Cell membrane</keyword>
<reference evidence="7 8" key="1">
    <citation type="journal article" date="2012" name="J. Bacteriol.">
        <title>Complete Genome Sequence of Flavobacterium indicum GPSTA100-9T, Isolated from Warm Spring Water.</title>
        <authorList>
            <person name="Barbier P."/>
            <person name="Houel A."/>
            <person name="Loux V."/>
            <person name="Poulain J."/>
            <person name="Bernardet J.F."/>
            <person name="Touchon M."/>
            <person name="Duchaud E."/>
        </authorList>
    </citation>
    <scope>NUCLEOTIDE SEQUENCE [LARGE SCALE GENOMIC DNA]</scope>
    <source>
        <strain evidence="8">DSM 17447 / CIP 109464 / GPTSA100-9</strain>
    </source>
</reference>
<feature type="transmembrane region" description="Helical" evidence="6">
    <location>
        <begin position="230"/>
        <end position="250"/>
    </location>
</feature>
<feature type="transmembrane region" description="Helical" evidence="6">
    <location>
        <begin position="54"/>
        <end position="76"/>
    </location>
</feature>
<dbReference type="HOGENOM" id="CLU_042154_0_0_10"/>
<evidence type="ECO:0000256" key="3">
    <source>
        <dbReference type="ARBA" id="ARBA00022692"/>
    </source>
</evidence>
<evidence type="ECO:0000256" key="1">
    <source>
        <dbReference type="ARBA" id="ARBA00004651"/>
    </source>
</evidence>
<dbReference type="Proteomes" id="UP000007599">
    <property type="component" value="Chromosome I"/>
</dbReference>
<feature type="transmembrane region" description="Helical" evidence="6">
    <location>
        <begin position="158"/>
        <end position="177"/>
    </location>
</feature>
<organism evidence="7 8">
    <name type="scientific">Flavobacterium indicum (strain DSM 17447 / CIP 109464 / GPTSA100-9)</name>
    <dbReference type="NCBI Taxonomy" id="1094466"/>
    <lineage>
        <taxon>Bacteria</taxon>
        <taxon>Pseudomonadati</taxon>
        <taxon>Bacteroidota</taxon>
        <taxon>Flavobacteriia</taxon>
        <taxon>Flavobacteriales</taxon>
        <taxon>Flavobacteriaceae</taxon>
        <taxon>Flavobacterium</taxon>
    </lineage>
</organism>
<dbReference type="AlphaFoldDB" id="H8XV43"/>
<feature type="transmembrane region" description="Helical" evidence="6">
    <location>
        <begin position="270"/>
        <end position="287"/>
    </location>
</feature>
<dbReference type="KEGG" id="fin:KQS_05235"/>
<dbReference type="InterPro" id="IPR044550">
    <property type="entry name" value="WzxE"/>
</dbReference>
<dbReference type="eggNOG" id="COG2244">
    <property type="taxonomic scope" value="Bacteria"/>
</dbReference>
<dbReference type="PANTHER" id="PTHR30250">
    <property type="entry name" value="PST FAMILY PREDICTED COLANIC ACID TRANSPORTER"/>
    <property type="match status" value="1"/>
</dbReference>
<feature type="transmembrane region" description="Helical" evidence="6">
    <location>
        <begin position="397"/>
        <end position="419"/>
    </location>
</feature>
<keyword evidence="3 6" id="KW-0812">Transmembrane</keyword>